<sequence length="150" mass="17069">MQTEAIFNPEWTIGQALEYCQQGINFHSKGTGKLRLVAAYRVGQDKAHAGALARAFRVLDNNFQCETVLKFVIDGTCALRIEEIPEDQLELKKDEALIPVVHFENDMSMIFGFSFFIKIREGQTFREIKSQLKSMIIATDEEFSKALNAF</sequence>
<keyword evidence="7" id="KW-0788">Thiol protease</keyword>
<dbReference type="InterPro" id="IPR029346">
    <property type="entry name" value="USP_C"/>
</dbReference>
<evidence type="ECO:0000256" key="4">
    <source>
        <dbReference type="ARBA" id="ARBA00022670"/>
    </source>
</evidence>
<evidence type="ECO:0000256" key="2">
    <source>
        <dbReference type="ARBA" id="ARBA00009085"/>
    </source>
</evidence>
<dbReference type="Pfam" id="PF14533">
    <property type="entry name" value="USP7_C2"/>
    <property type="match status" value="1"/>
</dbReference>
<evidence type="ECO:0000256" key="7">
    <source>
        <dbReference type="ARBA" id="ARBA00022807"/>
    </source>
</evidence>
<accession>A0A914P1C5</accession>
<evidence type="ECO:0000256" key="1">
    <source>
        <dbReference type="ARBA" id="ARBA00000707"/>
    </source>
</evidence>
<dbReference type="GO" id="GO:0004843">
    <property type="term" value="F:cysteine-type deubiquitinase activity"/>
    <property type="evidence" value="ECO:0007669"/>
    <property type="project" value="UniProtKB-EC"/>
</dbReference>
<evidence type="ECO:0000256" key="6">
    <source>
        <dbReference type="ARBA" id="ARBA00022801"/>
    </source>
</evidence>
<keyword evidence="9" id="KW-1185">Reference proteome</keyword>
<dbReference type="AlphaFoldDB" id="A0A914P1C5"/>
<evidence type="ECO:0000313" key="10">
    <source>
        <dbReference type="WBParaSite" id="PDA_v2.g1101.t1"/>
    </source>
</evidence>
<comment type="similarity">
    <text evidence="2">Belongs to the peptidase C19 family.</text>
</comment>
<dbReference type="GO" id="GO:0006508">
    <property type="term" value="P:proteolysis"/>
    <property type="evidence" value="ECO:0007669"/>
    <property type="project" value="UniProtKB-KW"/>
</dbReference>
<dbReference type="WBParaSite" id="PDA_v2.g1101.t1">
    <property type="protein sequence ID" value="PDA_v2.g1101.t1"/>
    <property type="gene ID" value="PDA_v2.g1101"/>
</dbReference>
<evidence type="ECO:0000259" key="8">
    <source>
        <dbReference type="Pfam" id="PF14533"/>
    </source>
</evidence>
<comment type="catalytic activity">
    <reaction evidence="1">
        <text>Thiol-dependent hydrolysis of ester, thioester, amide, peptide and isopeptide bonds formed by the C-terminal Gly of ubiquitin (a 76-residue protein attached to proteins as an intracellular targeting signal).</text>
        <dbReference type="EC" id="3.4.19.12"/>
    </reaction>
</comment>
<keyword evidence="4" id="KW-0645">Protease</keyword>
<dbReference type="Proteomes" id="UP000887578">
    <property type="component" value="Unplaced"/>
</dbReference>
<name>A0A914P1C5_9BILA</name>
<keyword evidence="6" id="KW-0378">Hydrolase</keyword>
<proteinExistence type="inferred from homology"/>
<evidence type="ECO:0000256" key="5">
    <source>
        <dbReference type="ARBA" id="ARBA00022786"/>
    </source>
</evidence>
<evidence type="ECO:0000256" key="3">
    <source>
        <dbReference type="ARBA" id="ARBA00012759"/>
    </source>
</evidence>
<feature type="domain" description="Ubiquitin carboxyl-terminal hydrolase C-terminal" evidence="8">
    <location>
        <begin position="6"/>
        <end position="145"/>
    </location>
</feature>
<keyword evidence="5" id="KW-0833">Ubl conjugation pathway</keyword>
<organism evidence="9 10">
    <name type="scientific">Panagrolaimus davidi</name>
    <dbReference type="NCBI Taxonomy" id="227884"/>
    <lineage>
        <taxon>Eukaryota</taxon>
        <taxon>Metazoa</taxon>
        <taxon>Ecdysozoa</taxon>
        <taxon>Nematoda</taxon>
        <taxon>Chromadorea</taxon>
        <taxon>Rhabditida</taxon>
        <taxon>Tylenchina</taxon>
        <taxon>Panagrolaimomorpha</taxon>
        <taxon>Panagrolaimoidea</taxon>
        <taxon>Panagrolaimidae</taxon>
        <taxon>Panagrolaimus</taxon>
    </lineage>
</organism>
<reference evidence="10" key="1">
    <citation type="submission" date="2022-11" db="UniProtKB">
        <authorList>
            <consortium name="WormBaseParasite"/>
        </authorList>
    </citation>
    <scope>IDENTIFICATION</scope>
</reference>
<protein>
    <recommendedName>
        <fullName evidence="3">ubiquitinyl hydrolase 1</fullName>
        <ecNumber evidence="3">3.4.19.12</ecNumber>
    </recommendedName>
</protein>
<evidence type="ECO:0000313" key="9">
    <source>
        <dbReference type="Proteomes" id="UP000887578"/>
    </source>
</evidence>
<dbReference type="EC" id="3.4.19.12" evidence="3"/>